<evidence type="ECO:0000313" key="17">
    <source>
        <dbReference type="EMBL" id="AWM41803.1"/>
    </source>
</evidence>
<evidence type="ECO:0000256" key="1">
    <source>
        <dbReference type="ARBA" id="ARBA00007484"/>
    </source>
</evidence>
<evidence type="ECO:0000256" key="8">
    <source>
        <dbReference type="ARBA" id="ARBA00023125"/>
    </source>
</evidence>
<reference evidence="17 18" key="1">
    <citation type="submission" date="2018-01" db="EMBL/GenBank/DDBJ databases">
        <title>G. obscuriglobus.</title>
        <authorList>
            <person name="Franke J."/>
            <person name="Blomberg W."/>
            <person name="Selmecki A."/>
        </authorList>
    </citation>
    <scope>NUCLEOTIDE SEQUENCE [LARGE SCALE GENOMIC DNA]</scope>
    <source>
        <strain evidence="17 18">DSM 5831</strain>
    </source>
</reference>
<dbReference type="HAMAP" id="MF_00015">
    <property type="entry name" value="LexA"/>
    <property type="match status" value="1"/>
</dbReference>
<dbReference type="GO" id="GO:0009432">
    <property type="term" value="P:SOS response"/>
    <property type="evidence" value="ECO:0007669"/>
    <property type="project" value="UniProtKB-UniRule"/>
</dbReference>
<dbReference type="NCBIfam" id="TIGR00498">
    <property type="entry name" value="lexA"/>
    <property type="match status" value="1"/>
</dbReference>
<proteinExistence type="inferred from homology"/>
<dbReference type="InterPro" id="IPR036286">
    <property type="entry name" value="LexA/Signal_pep-like_sf"/>
</dbReference>
<protein>
    <recommendedName>
        <fullName evidence="12">LexA repressor</fullName>
        <ecNumber evidence="12">3.4.21.88</ecNumber>
    </recommendedName>
</protein>
<dbReference type="Pfam" id="PF00717">
    <property type="entry name" value="Peptidase_S24"/>
    <property type="match status" value="1"/>
</dbReference>
<dbReference type="InterPro" id="IPR050077">
    <property type="entry name" value="LexA_repressor"/>
</dbReference>
<feature type="active site" description="For autocatalytic cleavage activity" evidence="12">
    <location>
        <position position="163"/>
    </location>
</feature>
<evidence type="ECO:0000256" key="11">
    <source>
        <dbReference type="ARBA" id="ARBA00023236"/>
    </source>
</evidence>
<dbReference type="InterPro" id="IPR006199">
    <property type="entry name" value="LexA_DNA-bd_dom"/>
</dbReference>
<evidence type="ECO:0000256" key="5">
    <source>
        <dbReference type="ARBA" id="ARBA00022801"/>
    </source>
</evidence>
<comment type="catalytic activity">
    <reaction evidence="12">
        <text>Hydrolysis of Ala-|-Gly bond in repressor LexA.</text>
        <dbReference type="EC" id="3.4.21.88"/>
    </reaction>
</comment>
<evidence type="ECO:0000259" key="16">
    <source>
        <dbReference type="Pfam" id="PF01726"/>
    </source>
</evidence>
<dbReference type="AlphaFoldDB" id="A0A2Z3H700"/>
<evidence type="ECO:0000256" key="7">
    <source>
        <dbReference type="ARBA" id="ARBA00023015"/>
    </source>
</evidence>
<keyword evidence="5 12" id="KW-0378">Hydrolase</keyword>
<name>A0A2Z3H700_9BACT</name>
<comment type="subunit">
    <text evidence="12">Homodimer.</text>
</comment>
<keyword evidence="6 12" id="KW-0068">Autocatalytic cleavage</keyword>
<keyword evidence="9 12" id="KW-0804">Transcription</keyword>
<dbReference type="OrthoDB" id="9802364at2"/>
<dbReference type="InterPro" id="IPR015927">
    <property type="entry name" value="Peptidase_S24_S26A/B/C"/>
</dbReference>
<feature type="DNA-binding region" description="H-T-H motif" evidence="12">
    <location>
        <begin position="65"/>
        <end position="85"/>
    </location>
</feature>
<evidence type="ECO:0000256" key="10">
    <source>
        <dbReference type="ARBA" id="ARBA00023204"/>
    </source>
</evidence>
<keyword evidence="7 12" id="KW-0805">Transcription regulation</keyword>
<dbReference type="Proteomes" id="UP000245802">
    <property type="component" value="Chromosome"/>
</dbReference>
<evidence type="ECO:0000256" key="12">
    <source>
        <dbReference type="HAMAP-Rule" id="MF_00015"/>
    </source>
</evidence>
<comment type="function">
    <text evidence="12">Represses a number of genes involved in the response to DNA damage (SOS response), including recA and lexA. In the presence of single-stranded DNA, RecA interacts with LexA causing an autocatalytic cleavage which disrupts the DNA-binding part of LexA, leading to derepression of the SOS regulon and eventually DNA repair.</text>
</comment>
<keyword evidence="4 12" id="KW-0227">DNA damage</keyword>
<dbReference type="InterPro" id="IPR036388">
    <property type="entry name" value="WH-like_DNA-bd_sf"/>
</dbReference>
<dbReference type="KEGG" id="gog:C1280_35630"/>
<dbReference type="InterPro" id="IPR036390">
    <property type="entry name" value="WH_DNA-bd_sf"/>
</dbReference>
<evidence type="ECO:0000256" key="14">
    <source>
        <dbReference type="SAM" id="MobiDB-lite"/>
    </source>
</evidence>
<keyword evidence="18" id="KW-1185">Reference proteome</keyword>
<dbReference type="SUPFAM" id="SSF51306">
    <property type="entry name" value="LexA/Signal peptidase"/>
    <property type="match status" value="1"/>
</dbReference>
<dbReference type="GO" id="GO:0006281">
    <property type="term" value="P:DNA repair"/>
    <property type="evidence" value="ECO:0007669"/>
    <property type="project" value="UniProtKB-UniRule"/>
</dbReference>
<dbReference type="InterPro" id="IPR006197">
    <property type="entry name" value="Peptidase_S24_LexA"/>
</dbReference>
<dbReference type="GO" id="GO:0003677">
    <property type="term" value="F:DNA binding"/>
    <property type="evidence" value="ECO:0007669"/>
    <property type="project" value="UniProtKB-UniRule"/>
</dbReference>
<dbReference type="Pfam" id="PF01726">
    <property type="entry name" value="LexA_DNA_bind"/>
    <property type="match status" value="1"/>
</dbReference>
<dbReference type="GO" id="GO:0006508">
    <property type="term" value="P:proteolysis"/>
    <property type="evidence" value="ECO:0007669"/>
    <property type="project" value="InterPro"/>
</dbReference>
<feature type="domain" description="LexA repressor DNA-binding" evidence="16">
    <location>
        <begin position="40"/>
        <end position="97"/>
    </location>
</feature>
<evidence type="ECO:0000256" key="9">
    <source>
        <dbReference type="ARBA" id="ARBA00023163"/>
    </source>
</evidence>
<dbReference type="CDD" id="cd06529">
    <property type="entry name" value="S24_LexA-like"/>
    <property type="match status" value="1"/>
</dbReference>
<organism evidence="17 18">
    <name type="scientific">Gemmata obscuriglobus</name>
    <dbReference type="NCBI Taxonomy" id="114"/>
    <lineage>
        <taxon>Bacteria</taxon>
        <taxon>Pseudomonadati</taxon>
        <taxon>Planctomycetota</taxon>
        <taxon>Planctomycetia</taxon>
        <taxon>Gemmatales</taxon>
        <taxon>Gemmataceae</taxon>
        <taxon>Gemmata</taxon>
    </lineage>
</organism>
<comment type="similarity">
    <text evidence="1 12 13">Belongs to the peptidase S24 family.</text>
</comment>
<accession>A0A2Z3H700</accession>
<dbReference type="GO" id="GO:0004252">
    <property type="term" value="F:serine-type endopeptidase activity"/>
    <property type="evidence" value="ECO:0007669"/>
    <property type="project" value="UniProtKB-UniRule"/>
</dbReference>
<dbReference type="Gene3D" id="2.10.109.10">
    <property type="entry name" value="Umud Fragment, subunit A"/>
    <property type="match status" value="1"/>
</dbReference>
<keyword evidence="8 12" id="KW-0238">DNA-binding</keyword>
<dbReference type="SUPFAM" id="SSF46785">
    <property type="entry name" value="Winged helix' DNA-binding domain"/>
    <property type="match status" value="1"/>
</dbReference>
<dbReference type="Gene3D" id="1.10.10.10">
    <property type="entry name" value="Winged helix-like DNA-binding domain superfamily/Winged helix DNA-binding domain"/>
    <property type="match status" value="1"/>
</dbReference>
<evidence type="ECO:0000313" key="18">
    <source>
        <dbReference type="Proteomes" id="UP000245802"/>
    </source>
</evidence>
<feature type="domain" description="Peptidase S24/S26A/S26B/S26C" evidence="15">
    <location>
        <begin position="123"/>
        <end position="235"/>
    </location>
</feature>
<dbReference type="InterPro" id="IPR039418">
    <property type="entry name" value="LexA-like"/>
</dbReference>
<keyword evidence="2 12" id="KW-0678">Repressor</keyword>
<feature type="active site" description="For autocatalytic cleavage activity" evidence="12">
    <location>
        <position position="200"/>
    </location>
</feature>
<dbReference type="PANTHER" id="PTHR33516">
    <property type="entry name" value="LEXA REPRESSOR"/>
    <property type="match status" value="1"/>
</dbReference>
<evidence type="ECO:0000256" key="13">
    <source>
        <dbReference type="RuleBase" id="RU003991"/>
    </source>
</evidence>
<dbReference type="PANTHER" id="PTHR33516:SF2">
    <property type="entry name" value="LEXA REPRESSOR-RELATED"/>
    <property type="match status" value="1"/>
</dbReference>
<gene>
    <name evidence="12" type="primary">lexA</name>
    <name evidence="17" type="ORF">C1280_35630</name>
</gene>
<keyword evidence="11 12" id="KW-0742">SOS response</keyword>
<dbReference type="EMBL" id="CP025958">
    <property type="protein sequence ID" value="AWM41803.1"/>
    <property type="molecule type" value="Genomic_DNA"/>
</dbReference>
<evidence type="ECO:0000259" key="15">
    <source>
        <dbReference type="Pfam" id="PF00717"/>
    </source>
</evidence>
<feature type="region of interest" description="Disordered" evidence="14">
    <location>
        <begin position="1"/>
        <end position="21"/>
    </location>
</feature>
<evidence type="ECO:0000256" key="3">
    <source>
        <dbReference type="ARBA" id="ARBA00022705"/>
    </source>
</evidence>
<keyword evidence="10 12" id="KW-0234">DNA repair</keyword>
<sequence>MLATPSATEHEPADSTDILSVGRLSAPSAFGDDPMSERVQLTPKQQSIYNYIRKHIEEKGFPPAIRDICTEFGISSPNGVMCHLKALQTKGYINRVQKGENSQKAQARGITIPGVTSGGFSLPFVGVVAAGKAIESAEDDQRLEMRELFGSEDLFVVKVRGTSMIEGHIADGDFVVIRKAETCENGEKVVAMIEKAMTLKKYYKKKNEIQLHPMNSTMEPIIVDPSREDIRILGILAGVIRKC</sequence>
<dbReference type="GO" id="GO:0045892">
    <property type="term" value="P:negative regulation of DNA-templated transcription"/>
    <property type="evidence" value="ECO:0007669"/>
    <property type="project" value="UniProtKB-UniRule"/>
</dbReference>
<keyword evidence="3 12" id="KW-0235">DNA replication</keyword>
<feature type="site" description="Cleavage; by autolysis" evidence="12">
    <location>
        <begin position="130"/>
        <end position="131"/>
    </location>
</feature>
<dbReference type="InterPro" id="IPR006200">
    <property type="entry name" value="LexA"/>
</dbReference>
<dbReference type="PRINTS" id="PR00726">
    <property type="entry name" value="LEXASERPTASE"/>
</dbReference>
<dbReference type="GO" id="GO:0006260">
    <property type="term" value="P:DNA replication"/>
    <property type="evidence" value="ECO:0007669"/>
    <property type="project" value="UniProtKB-UniRule"/>
</dbReference>
<evidence type="ECO:0000256" key="6">
    <source>
        <dbReference type="ARBA" id="ARBA00022813"/>
    </source>
</evidence>
<evidence type="ECO:0000256" key="2">
    <source>
        <dbReference type="ARBA" id="ARBA00022491"/>
    </source>
</evidence>
<dbReference type="EC" id="3.4.21.88" evidence="12"/>
<evidence type="ECO:0000256" key="4">
    <source>
        <dbReference type="ARBA" id="ARBA00022763"/>
    </source>
</evidence>